<keyword evidence="9" id="KW-1185">Reference proteome</keyword>
<keyword evidence="4" id="KW-0963">Cytoplasm</keyword>
<proteinExistence type="inferred from homology"/>
<evidence type="ECO:0000256" key="5">
    <source>
        <dbReference type="ARBA" id="ARBA00022786"/>
    </source>
</evidence>
<reference evidence="8" key="2">
    <citation type="submission" date="2025-08" db="UniProtKB">
        <authorList>
            <consortium name="Ensembl"/>
        </authorList>
    </citation>
    <scope>IDENTIFICATION</scope>
</reference>
<evidence type="ECO:0000256" key="4">
    <source>
        <dbReference type="ARBA" id="ARBA00022490"/>
    </source>
</evidence>
<evidence type="ECO:0000313" key="9">
    <source>
        <dbReference type="Proteomes" id="UP000016666"/>
    </source>
</evidence>
<evidence type="ECO:0008006" key="10">
    <source>
        <dbReference type="Google" id="ProtNLM"/>
    </source>
</evidence>
<evidence type="ECO:0000256" key="1">
    <source>
        <dbReference type="ARBA" id="ARBA00004123"/>
    </source>
</evidence>
<dbReference type="Proteomes" id="UP000016666">
    <property type="component" value="Chromosome 6"/>
</dbReference>
<evidence type="ECO:0000256" key="6">
    <source>
        <dbReference type="ARBA" id="ARBA00023242"/>
    </source>
</evidence>
<dbReference type="GO" id="GO:0005737">
    <property type="term" value="C:cytoplasm"/>
    <property type="evidence" value="ECO:0007669"/>
    <property type="project" value="UniProtKB-SubCell"/>
</dbReference>
<evidence type="ECO:0000256" key="2">
    <source>
        <dbReference type="ARBA" id="ARBA00004496"/>
    </source>
</evidence>
<sequence>MSFFTPKYIFFTSELLAFTAKYHFHLKMSCVLHRISCFHLRLSCFHLKYFVFTSNYLILGQKCLVFTPKCVIFSKKRVFSSQNALSRTQKISFSPLNVSFSPKNVFFSSQKSRFHPKISFHHKMPCFPPRMSSFYLKTSSFYPKTSHFHPKFHIFTSKCFVFTTKCRFKHKMSFFTPKCIFFTSELLAFTAKYHFHLKMSCVLHKISCLRLRLSCFHLKVYCVHVKVSYFTSKMYCFHCEMSFFRPKISADTQRAPPPLSPRRPHSSCPQPRWRRGERCQPSASLPLRPPASAAGGAFRGHVTRSRAPRGTGGGGGAIRKGPRLLACPQQPQDVVSLRAARCPVSAGCGQRACSERRVYRDMELERIIRNTLTCFIQSHIPAADLSGMDDVFFSYITGVLEELGSPESSEETFDMDTFIEVMEAYIPGFAEIPSGDVCEMMFSLSERLGEARNKEKPGRKAAEPRSEAPSEDLTKGQEPGAGACNGERLCTPTDRAEAQEGDNLKDGTELLLEMFPACTVRQAEKALAMALGNLEEAVQLIVEEKVEIGPAGASVKELVRPRRVPNHEELKQVILQKYMMVDSAEDQKTHRPAPPKEAPKKLIRYIDNQVVSTKGERYKDIKKPESEEMKKTYISLKPARKYKFH</sequence>
<comment type="similarity">
    <text evidence="3">Belongs to the CUEDC2 family.</text>
</comment>
<protein>
    <recommendedName>
        <fullName evidence="10">CUE domain containing 2</fullName>
    </recommendedName>
</protein>
<organism evidence="8 9">
    <name type="scientific">Anas platyrhynchos platyrhynchos</name>
    <name type="common">Northern mallard</name>
    <dbReference type="NCBI Taxonomy" id="8840"/>
    <lineage>
        <taxon>Eukaryota</taxon>
        <taxon>Metazoa</taxon>
        <taxon>Chordata</taxon>
        <taxon>Craniata</taxon>
        <taxon>Vertebrata</taxon>
        <taxon>Euteleostomi</taxon>
        <taxon>Archelosauria</taxon>
        <taxon>Archosauria</taxon>
        <taxon>Dinosauria</taxon>
        <taxon>Saurischia</taxon>
        <taxon>Theropoda</taxon>
        <taxon>Coelurosauria</taxon>
        <taxon>Aves</taxon>
        <taxon>Neognathae</taxon>
        <taxon>Galloanserae</taxon>
        <taxon>Anseriformes</taxon>
        <taxon>Anatidae</taxon>
        <taxon>Anatinae</taxon>
        <taxon>Anas</taxon>
    </lineage>
</organism>
<feature type="compositionally biased region" description="Basic and acidic residues" evidence="7">
    <location>
        <begin position="449"/>
        <end position="475"/>
    </location>
</feature>
<accession>A0A493TSN9</accession>
<reference evidence="8 9" key="1">
    <citation type="submission" date="2017-10" db="EMBL/GenBank/DDBJ databases">
        <title>A new Pekin duck reference genome.</title>
        <authorList>
            <person name="Hou Z.-C."/>
            <person name="Zhou Z.-K."/>
            <person name="Zhu F."/>
            <person name="Hou S.-S."/>
        </authorList>
    </citation>
    <scope>NUCLEOTIDE SEQUENCE [LARGE SCALE GENOMIC DNA]</scope>
</reference>
<evidence type="ECO:0000313" key="8">
    <source>
        <dbReference type="Ensembl" id="ENSAPLP00000028903.1"/>
    </source>
</evidence>
<dbReference type="AlphaFoldDB" id="A0A493TSN9"/>
<dbReference type="PANTHER" id="PTHR12493:SF0">
    <property type="entry name" value="CUE DOMAIN-CONTAINING PROTEIN 2"/>
    <property type="match status" value="1"/>
</dbReference>
<evidence type="ECO:0000256" key="3">
    <source>
        <dbReference type="ARBA" id="ARBA00006106"/>
    </source>
</evidence>
<dbReference type="GO" id="GO:0005634">
    <property type="term" value="C:nucleus"/>
    <property type="evidence" value="ECO:0007669"/>
    <property type="project" value="UniProtKB-SubCell"/>
</dbReference>
<evidence type="ECO:0000256" key="7">
    <source>
        <dbReference type="SAM" id="MobiDB-lite"/>
    </source>
</evidence>
<keyword evidence="5" id="KW-0833">Ubl conjugation pathway</keyword>
<dbReference type="PANTHER" id="PTHR12493">
    <property type="entry name" value="CUE DOMAIN CONTAINING 2"/>
    <property type="match status" value="1"/>
</dbReference>
<dbReference type="InterPro" id="IPR039805">
    <property type="entry name" value="CUE_CUED2"/>
</dbReference>
<name>A0A493TSN9_ANAPP</name>
<feature type="compositionally biased region" description="Low complexity" evidence="7">
    <location>
        <begin position="281"/>
        <end position="296"/>
    </location>
</feature>
<dbReference type="Ensembl" id="ENSAPLT00000036861.1">
    <property type="protein sequence ID" value="ENSAPLP00000028903.1"/>
    <property type="gene ID" value="ENSAPLG00000014474.2"/>
</dbReference>
<dbReference type="GeneTree" id="ENSGT00390000014513"/>
<dbReference type="STRING" id="8840.ENSAPLP00000028903"/>
<dbReference type="CDD" id="cd14367">
    <property type="entry name" value="CUE_CUED2"/>
    <property type="match status" value="1"/>
</dbReference>
<comment type="subcellular location">
    <subcellularLocation>
        <location evidence="2">Cytoplasm</location>
    </subcellularLocation>
    <subcellularLocation>
        <location evidence="1">Nucleus</location>
    </subcellularLocation>
</comment>
<feature type="region of interest" description="Disordered" evidence="7">
    <location>
        <begin position="252"/>
        <end position="323"/>
    </location>
</feature>
<reference evidence="8" key="3">
    <citation type="submission" date="2025-09" db="UniProtKB">
        <authorList>
            <consortium name="Ensembl"/>
        </authorList>
    </citation>
    <scope>IDENTIFICATION</scope>
</reference>
<feature type="region of interest" description="Disordered" evidence="7">
    <location>
        <begin position="449"/>
        <end position="489"/>
    </location>
</feature>
<keyword evidence="6" id="KW-0539">Nucleus</keyword>